<reference evidence="2 3" key="1">
    <citation type="journal article" date="2015" name="Int. J. Syst. Evol. Microbiol.">
        <title>Tumebacillus algifaecis sp. nov., isolated from decomposing algal scum.</title>
        <authorList>
            <person name="Wu Y.F."/>
            <person name="Zhang B."/>
            <person name="Xing P."/>
            <person name="Wu Q.L."/>
            <person name="Liu S.J."/>
        </authorList>
    </citation>
    <scope>NUCLEOTIDE SEQUENCE [LARGE SCALE GENOMIC DNA]</scope>
    <source>
        <strain evidence="2 3">THMBR28</strain>
    </source>
</reference>
<accession>A0A223D379</accession>
<dbReference type="AlphaFoldDB" id="A0A223D379"/>
<keyword evidence="1" id="KW-0472">Membrane</keyword>
<proteinExistence type="predicted"/>
<name>A0A223D379_9BACL</name>
<dbReference type="RefSeq" id="WP_094237173.1">
    <property type="nucleotide sequence ID" value="NZ_CP022657.1"/>
</dbReference>
<dbReference type="Proteomes" id="UP000214688">
    <property type="component" value="Chromosome"/>
</dbReference>
<evidence type="ECO:0008006" key="4">
    <source>
        <dbReference type="Google" id="ProtNLM"/>
    </source>
</evidence>
<organism evidence="2 3">
    <name type="scientific">Tumebacillus algifaecis</name>
    <dbReference type="NCBI Taxonomy" id="1214604"/>
    <lineage>
        <taxon>Bacteria</taxon>
        <taxon>Bacillati</taxon>
        <taxon>Bacillota</taxon>
        <taxon>Bacilli</taxon>
        <taxon>Bacillales</taxon>
        <taxon>Alicyclobacillaceae</taxon>
        <taxon>Tumebacillus</taxon>
    </lineage>
</organism>
<protein>
    <recommendedName>
        <fullName evidence="4">DUF421 domain-containing protein</fullName>
    </recommendedName>
</protein>
<dbReference type="Gene3D" id="3.30.240.20">
    <property type="entry name" value="bsu07140 like domains"/>
    <property type="match status" value="1"/>
</dbReference>
<keyword evidence="3" id="KW-1185">Reference proteome</keyword>
<feature type="transmembrane region" description="Helical" evidence="1">
    <location>
        <begin position="6"/>
        <end position="24"/>
    </location>
</feature>
<dbReference type="KEGG" id="tab:CIG75_13860"/>
<dbReference type="OrthoDB" id="9778331at2"/>
<gene>
    <name evidence="2" type="ORF">CIG75_13860</name>
</gene>
<evidence type="ECO:0000313" key="2">
    <source>
        <dbReference type="EMBL" id="ASS75935.1"/>
    </source>
</evidence>
<dbReference type="EMBL" id="CP022657">
    <property type="protein sequence ID" value="ASS75935.1"/>
    <property type="molecule type" value="Genomic_DNA"/>
</dbReference>
<keyword evidence="1" id="KW-1133">Transmembrane helix</keyword>
<evidence type="ECO:0000256" key="1">
    <source>
        <dbReference type="SAM" id="Phobius"/>
    </source>
</evidence>
<sequence>MEAYRILWVPILIVIAGLFLMRLIGRRAELRQRTETKKQGERTPNKVQKEPVPVLIDGTWIEDNLNTLGCNKNDVIMQLQGQGVLAAKIRELSLVTLDGQGHIWYDRDAVQPVEKNSTGK</sequence>
<dbReference type="InterPro" id="IPR023090">
    <property type="entry name" value="UPF0702_alpha/beta_dom_sf"/>
</dbReference>
<evidence type="ECO:0000313" key="3">
    <source>
        <dbReference type="Proteomes" id="UP000214688"/>
    </source>
</evidence>
<keyword evidence="1" id="KW-0812">Transmembrane</keyword>